<comment type="caution">
    <text evidence="9">The sequence shown here is derived from an EMBL/GenBank/DDBJ whole genome shotgun (WGS) entry which is preliminary data.</text>
</comment>
<sequence length="371" mass="40959">MYNSYKIKVPGKLFIAGEYAVLEPGNLAIVIAVNRYMETEIKAYKENQLHLPQLGYDSVSWSWKDGELTFHPEGSKLAFIKNAISLFYTLLQENSVEIRPFALSITSELDDVSGKKYGLGSSAAVVVSVISALFHFYQNEKIKPMKENIFKLAAMAHIKTQGNGSCADIAASTFGGWLGFSTFELNWIKKQIEEKVHISTLLSEQWPGLIIKPLTPPEYFNLVVGWTSSEASTAPMVNIVMKLKQEQPSLYDLFLKESKIAVNNLINSFLDDNGKIAIDSLKQNRMALKKLGEHAGVNIETPQLESLIRIANKYGAGKSSGAGGGDCGIAFITDPSLVTPLQNEWQSHGIMPLDIQLSKDGATIEPLLERK</sequence>
<dbReference type="GO" id="GO:0004631">
    <property type="term" value="F:phosphomevalonate kinase activity"/>
    <property type="evidence" value="ECO:0007669"/>
    <property type="project" value="UniProtKB-EC"/>
</dbReference>
<reference evidence="10" key="1">
    <citation type="journal article" date="2019" name="Int. J. Syst. Evol. Microbiol.">
        <title>The Global Catalogue of Microorganisms (GCM) 10K type strain sequencing project: providing services to taxonomists for standard genome sequencing and annotation.</title>
        <authorList>
            <consortium name="The Broad Institute Genomics Platform"/>
            <consortium name="The Broad Institute Genome Sequencing Center for Infectious Disease"/>
            <person name="Wu L."/>
            <person name="Ma J."/>
        </authorList>
    </citation>
    <scope>NUCLEOTIDE SEQUENCE [LARGE SCALE GENOMIC DNA]</scope>
    <source>
        <strain evidence="10">CGMCC 1.12237</strain>
    </source>
</reference>
<dbReference type="InterPro" id="IPR014721">
    <property type="entry name" value="Ribsml_uS5_D2-typ_fold_subgr"/>
</dbReference>
<dbReference type="PRINTS" id="PR00959">
    <property type="entry name" value="MEVGALKINASE"/>
</dbReference>
<dbReference type="RefSeq" id="WP_382349311.1">
    <property type="nucleotide sequence ID" value="NZ_JBHSMC010000005.1"/>
</dbReference>
<keyword evidence="4" id="KW-0547">Nucleotide-binding</keyword>
<dbReference type="InterPro" id="IPR005917">
    <property type="entry name" value="Pmev_kinase_bact"/>
</dbReference>
<dbReference type="Pfam" id="PF08544">
    <property type="entry name" value="GHMP_kinases_C"/>
    <property type="match status" value="1"/>
</dbReference>
<keyword evidence="6" id="KW-0067">ATP-binding</keyword>
<evidence type="ECO:0000256" key="3">
    <source>
        <dbReference type="ARBA" id="ARBA00022679"/>
    </source>
</evidence>
<keyword evidence="10" id="KW-1185">Reference proteome</keyword>
<evidence type="ECO:0000256" key="6">
    <source>
        <dbReference type="ARBA" id="ARBA00022840"/>
    </source>
</evidence>
<evidence type="ECO:0000256" key="2">
    <source>
        <dbReference type="ARBA" id="ARBA00012958"/>
    </source>
</evidence>
<dbReference type="PANTHER" id="PTHR31814:SF2">
    <property type="entry name" value="PHOSPHOMEVALONATE KINASE"/>
    <property type="match status" value="1"/>
</dbReference>
<dbReference type="InterPro" id="IPR035102">
    <property type="entry name" value="Phosphomevalonate_kinase"/>
</dbReference>
<keyword evidence="3 9" id="KW-0808">Transferase</keyword>
<organism evidence="9 10">
    <name type="scientific">Lederbergia graminis</name>
    <dbReference type="NCBI Taxonomy" id="735518"/>
    <lineage>
        <taxon>Bacteria</taxon>
        <taxon>Bacillati</taxon>
        <taxon>Bacillota</taxon>
        <taxon>Bacilli</taxon>
        <taxon>Bacillales</taxon>
        <taxon>Bacillaceae</taxon>
        <taxon>Lederbergia</taxon>
    </lineage>
</organism>
<dbReference type="SUPFAM" id="SSF55060">
    <property type="entry name" value="GHMP Kinase, C-terminal domain"/>
    <property type="match status" value="1"/>
</dbReference>
<comment type="pathway">
    <text evidence="1">Isoprenoid biosynthesis; isopentenyl diphosphate biosynthesis via mevalonate pathway; isopentenyl diphosphate from (R)-mevalonate: step 2/3.</text>
</comment>
<dbReference type="InterPro" id="IPR020568">
    <property type="entry name" value="Ribosomal_Su5_D2-typ_SF"/>
</dbReference>
<evidence type="ECO:0000256" key="5">
    <source>
        <dbReference type="ARBA" id="ARBA00022777"/>
    </source>
</evidence>
<dbReference type="EMBL" id="JBHSMC010000005">
    <property type="protein sequence ID" value="MFC5464451.1"/>
    <property type="molecule type" value="Genomic_DNA"/>
</dbReference>
<evidence type="ECO:0000256" key="4">
    <source>
        <dbReference type="ARBA" id="ARBA00022741"/>
    </source>
</evidence>
<protein>
    <recommendedName>
        <fullName evidence="2">phosphomevalonate kinase</fullName>
        <ecNumber evidence="2">2.7.4.2</ecNumber>
    </recommendedName>
</protein>
<proteinExistence type="predicted"/>
<dbReference type="Proteomes" id="UP001596147">
    <property type="component" value="Unassembled WGS sequence"/>
</dbReference>
<dbReference type="Gene3D" id="3.30.230.10">
    <property type="match status" value="1"/>
</dbReference>
<name>A0ABW0LI07_9BACI</name>
<keyword evidence="5 9" id="KW-0418">Kinase</keyword>
<dbReference type="InterPro" id="IPR036554">
    <property type="entry name" value="GHMP_kinase_C_sf"/>
</dbReference>
<dbReference type="NCBIfam" id="TIGR01220">
    <property type="entry name" value="Pmev_kin_Gr_pos"/>
    <property type="match status" value="1"/>
</dbReference>
<evidence type="ECO:0000259" key="8">
    <source>
        <dbReference type="Pfam" id="PF08544"/>
    </source>
</evidence>
<dbReference type="PANTHER" id="PTHR31814">
    <property type="match status" value="1"/>
</dbReference>
<feature type="domain" description="GHMP kinase C-terminal" evidence="8">
    <location>
        <begin position="294"/>
        <end position="349"/>
    </location>
</feature>
<dbReference type="Gene3D" id="3.30.70.890">
    <property type="entry name" value="GHMP kinase, C-terminal domain"/>
    <property type="match status" value="1"/>
</dbReference>
<dbReference type="InterPro" id="IPR013750">
    <property type="entry name" value="GHMP_kinase_C_dom"/>
</dbReference>
<evidence type="ECO:0000313" key="9">
    <source>
        <dbReference type="EMBL" id="MFC5464451.1"/>
    </source>
</evidence>
<gene>
    <name evidence="9" type="ORF">ACFPM4_06705</name>
</gene>
<evidence type="ECO:0000259" key="7">
    <source>
        <dbReference type="Pfam" id="PF00288"/>
    </source>
</evidence>
<dbReference type="InterPro" id="IPR006204">
    <property type="entry name" value="GHMP_kinase_N_dom"/>
</dbReference>
<evidence type="ECO:0000256" key="1">
    <source>
        <dbReference type="ARBA" id="ARBA00005017"/>
    </source>
</evidence>
<accession>A0ABW0LI07</accession>
<dbReference type="Pfam" id="PF00288">
    <property type="entry name" value="GHMP_kinases_N"/>
    <property type="match status" value="1"/>
</dbReference>
<dbReference type="EC" id="2.7.4.2" evidence="2"/>
<evidence type="ECO:0000313" key="10">
    <source>
        <dbReference type="Proteomes" id="UP001596147"/>
    </source>
</evidence>
<feature type="domain" description="GHMP kinase N-terminal" evidence="7">
    <location>
        <begin position="90"/>
        <end position="176"/>
    </location>
</feature>
<dbReference type="SUPFAM" id="SSF54211">
    <property type="entry name" value="Ribosomal protein S5 domain 2-like"/>
    <property type="match status" value="1"/>
</dbReference>